<feature type="region of interest" description="Disordered" evidence="1">
    <location>
        <begin position="127"/>
        <end position="150"/>
    </location>
</feature>
<dbReference type="InterPro" id="IPR004332">
    <property type="entry name" value="Transposase_MuDR"/>
</dbReference>
<reference evidence="3" key="1">
    <citation type="submission" date="2022-04" db="EMBL/GenBank/DDBJ databases">
        <title>A functionally conserved STORR gene fusion in Papaver species that diverged 16.8 million years ago.</title>
        <authorList>
            <person name="Catania T."/>
        </authorList>
    </citation>
    <scope>NUCLEOTIDE SEQUENCE</scope>
    <source>
        <strain evidence="3">S-188037</strain>
    </source>
</reference>
<feature type="region of interest" description="Disordered" evidence="1">
    <location>
        <begin position="1"/>
        <end position="44"/>
    </location>
</feature>
<dbReference type="AlphaFoldDB" id="A0AAD4XQD4"/>
<dbReference type="PANTHER" id="PTHR31973">
    <property type="entry name" value="POLYPROTEIN, PUTATIVE-RELATED"/>
    <property type="match status" value="1"/>
</dbReference>
<feature type="non-terminal residue" evidence="3">
    <location>
        <position position="1"/>
    </location>
</feature>
<dbReference type="PANTHER" id="PTHR31973:SF187">
    <property type="entry name" value="MUTATOR TRANSPOSASE MUDRA PROTEIN"/>
    <property type="match status" value="1"/>
</dbReference>
<feature type="compositionally biased region" description="Acidic residues" evidence="1">
    <location>
        <begin position="141"/>
        <end position="150"/>
    </location>
</feature>
<comment type="caution">
    <text evidence="3">The sequence shown here is derived from an EMBL/GenBank/DDBJ whole genome shotgun (WGS) entry which is preliminary data.</text>
</comment>
<feature type="domain" description="Transposase MuDR plant" evidence="2">
    <location>
        <begin position="246"/>
        <end position="312"/>
    </location>
</feature>
<protein>
    <recommendedName>
        <fullName evidence="2">Transposase MuDR plant domain-containing protein</fullName>
    </recommendedName>
</protein>
<evidence type="ECO:0000313" key="4">
    <source>
        <dbReference type="Proteomes" id="UP001202328"/>
    </source>
</evidence>
<name>A0AAD4XQD4_9MAGN</name>
<keyword evidence="4" id="KW-1185">Reference proteome</keyword>
<accession>A0AAD4XQD4</accession>
<evidence type="ECO:0000259" key="2">
    <source>
        <dbReference type="Pfam" id="PF03108"/>
    </source>
</evidence>
<dbReference type="Pfam" id="PF03108">
    <property type="entry name" value="DBD_Tnp_Mut"/>
    <property type="match status" value="1"/>
</dbReference>
<evidence type="ECO:0000313" key="3">
    <source>
        <dbReference type="EMBL" id="KAI3937682.1"/>
    </source>
</evidence>
<dbReference type="Proteomes" id="UP001202328">
    <property type="component" value="Unassembled WGS sequence"/>
</dbReference>
<dbReference type="EMBL" id="JAJJMB010005688">
    <property type="protein sequence ID" value="KAI3937682.1"/>
    <property type="molecule type" value="Genomic_DNA"/>
</dbReference>
<evidence type="ECO:0000256" key="1">
    <source>
        <dbReference type="SAM" id="MobiDB-lite"/>
    </source>
</evidence>
<gene>
    <name evidence="3" type="ORF">MKW98_028024</name>
</gene>
<feature type="non-terminal residue" evidence="3">
    <location>
        <position position="437"/>
    </location>
</feature>
<sequence length="437" mass="48561">SSATSGAENGEEKNKGTSIKSSTPKKLAKAPPEPNVTPSKSPRLIAKATNNLNSSSRKVVLDFGHDLKPTQPTQASVGDNLHESVCNLDNWAEDECHPEDAPWTQPLLYNDGEDATEWTEFCNNFKEVSGPSVRGGRSDNGDQEDNSEDDGYEQLLETDDEAEDKLKIDGPVIDLGPDFFTNALEEDNGLEVVNGSPVDQSLEIPNGRRQWFNDYEDVFGEDSLDNGELFPEDAGVEQVVEPGLVEVGTQFSDKLAFKRHLRAYCVQHGTQYKLKKSDNLRIRVVCKFSGSPINCQWFMYARKLPNEPTFSIKGFCLEHTCIGDPLGRNSSANPKFIAQCVIQKLKTSTASVLPKPAEIANDFWTSHNTLIPYHVAWKAKNIVLEKINGIYDESYKLIPSLCGMIRRTNPGSVAKFTYGRNDNWFDSVTISFDTPIQ</sequence>
<proteinExistence type="predicted"/>
<organism evidence="3 4">
    <name type="scientific">Papaver atlanticum</name>
    <dbReference type="NCBI Taxonomy" id="357466"/>
    <lineage>
        <taxon>Eukaryota</taxon>
        <taxon>Viridiplantae</taxon>
        <taxon>Streptophyta</taxon>
        <taxon>Embryophyta</taxon>
        <taxon>Tracheophyta</taxon>
        <taxon>Spermatophyta</taxon>
        <taxon>Magnoliopsida</taxon>
        <taxon>Ranunculales</taxon>
        <taxon>Papaveraceae</taxon>
        <taxon>Papaveroideae</taxon>
        <taxon>Papaver</taxon>
    </lineage>
</organism>